<proteinExistence type="predicted"/>
<comment type="caution">
    <text evidence="1">The sequence shown here is derived from an EMBL/GenBank/DDBJ whole genome shotgun (WGS) entry which is preliminary data.</text>
</comment>
<feature type="non-terminal residue" evidence="1">
    <location>
        <position position="71"/>
    </location>
</feature>
<reference evidence="1" key="1">
    <citation type="journal article" date="2014" name="Front. Microbiol.">
        <title>High frequency of phylogenetically diverse reductive dehalogenase-homologous genes in deep subseafloor sedimentary metagenomes.</title>
        <authorList>
            <person name="Kawai M."/>
            <person name="Futagami T."/>
            <person name="Toyoda A."/>
            <person name="Takaki Y."/>
            <person name="Nishi S."/>
            <person name="Hori S."/>
            <person name="Arai W."/>
            <person name="Tsubouchi T."/>
            <person name="Morono Y."/>
            <person name="Uchiyama I."/>
            <person name="Ito T."/>
            <person name="Fujiyama A."/>
            <person name="Inagaki F."/>
            <person name="Takami H."/>
        </authorList>
    </citation>
    <scope>NUCLEOTIDE SEQUENCE</scope>
    <source>
        <strain evidence="1">Expedition CK06-06</strain>
    </source>
</reference>
<gene>
    <name evidence="1" type="ORF">S01H4_07814</name>
</gene>
<dbReference type="EMBL" id="BART01002600">
    <property type="protein sequence ID" value="GAG64730.1"/>
    <property type="molecule type" value="Genomic_DNA"/>
</dbReference>
<dbReference type="AlphaFoldDB" id="X0Z5T7"/>
<sequence length="71" mass="8107">MTETIDRVEAEQVALEITEEEIKKVQDDIVTLASGHRIRYHPVPLNALRRVQAKIVDPPVPMMPHPDDPTR</sequence>
<evidence type="ECO:0000313" key="1">
    <source>
        <dbReference type="EMBL" id="GAG64730.1"/>
    </source>
</evidence>
<accession>X0Z5T7</accession>
<protein>
    <submittedName>
        <fullName evidence="1">Uncharacterized protein</fullName>
    </submittedName>
</protein>
<name>X0Z5T7_9ZZZZ</name>
<organism evidence="1">
    <name type="scientific">marine sediment metagenome</name>
    <dbReference type="NCBI Taxonomy" id="412755"/>
    <lineage>
        <taxon>unclassified sequences</taxon>
        <taxon>metagenomes</taxon>
        <taxon>ecological metagenomes</taxon>
    </lineage>
</organism>